<name>A0A3G8M9I6_9HYPH</name>
<evidence type="ECO:0000256" key="1">
    <source>
        <dbReference type="SAM" id="MobiDB-lite"/>
    </source>
</evidence>
<dbReference type="EMBL" id="CP034086">
    <property type="protein sequence ID" value="AZG78154.1"/>
    <property type="molecule type" value="Genomic_DNA"/>
</dbReference>
<organism evidence="2 3">
    <name type="scientific">Methylocystis rosea</name>
    <dbReference type="NCBI Taxonomy" id="173366"/>
    <lineage>
        <taxon>Bacteria</taxon>
        <taxon>Pseudomonadati</taxon>
        <taxon>Pseudomonadota</taxon>
        <taxon>Alphaproteobacteria</taxon>
        <taxon>Hyphomicrobiales</taxon>
        <taxon>Methylocystaceae</taxon>
        <taxon>Methylocystis</taxon>
    </lineage>
</organism>
<proteinExistence type="predicted"/>
<feature type="compositionally biased region" description="Low complexity" evidence="1">
    <location>
        <begin position="13"/>
        <end position="29"/>
    </location>
</feature>
<protein>
    <submittedName>
        <fullName evidence="2">Uncharacterized protein</fullName>
    </submittedName>
</protein>
<evidence type="ECO:0000313" key="3">
    <source>
        <dbReference type="Proteomes" id="UP000273982"/>
    </source>
</evidence>
<accession>A0A3G8M9I6</accession>
<dbReference type="KEGG" id="mros:EHO51_16225"/>
<dbReference type="Proteomes" id="UP000273982">
    <property type="component" value="Chromosome"/>
</dbReference>
<reference evidence="2 3" key="1">
    <citation type="submission" date="2018-11" db="EMBL/GenBank/DDBJ databases">
        <title>Genome squencing of methanotrophic bacteria isolated from alkaline groundwater in Korea.</title>
        <authorList>
            <person name="Nguyen L.N."/>
        </authorList>
    </citation>
    <scope>NUCLEOTIDE SEQUENCE [LARGE SCALE GENOMIC DNA]</scope>
    <source>
        <strain evidence="2 3">GW6</strain>
    </source>
</reference>
<feature type="compositionally biased region" description="Polar residues" evidence="1">
    <location>
        <begin position="1"/>
        <end position="12"/>
    </location>
</feature>
<gene>
    <name evidence="2" type="ORF">EHO51_16225</name>
</gene>
<evidence type="ECO:0000313" key="2">
    <source>
        <dbReference type="EMBL" id="AZG78154.1"/>
    </source>
</evidence>
<dbReference type="RefSeq" id="WP_124739745.1">
    <property type="nucleotide sequence ID" value="NZ_CP034086.1"/>
</dbReference>
<sequence length="91" mass="9563">MAKKPQSATAPDQSPASAENSAAQAESPATENRPSPPPEAKTPPKPERKSFVAVFNVVDGAKTYAPGETATLTRAQFDELKPLGAIEGDWN</sequence>
<feature type="region of interest" description="Disordered" evidence="1">
    <location>
        <begin position="1"/>
        <end position="48"/>
    </location>
</feature>
<dbReference type="AlphaFoldDB" id="A0A3G8M9I6"/>